<evidence type="ECO:0000313" key="3">
    <source>
        <dbReference type="EMBL" id="TNM62273.1"/>
    </source>
</evidence>
<keyword evidence="1" id="KW-0812">Transmembrane</keyword>
<comment type="caution">
    <text evidence="3">The sequence shown here is derived from an EMBL/GenBank/DDBJ whole genome shotgun (WGS) entry which is preliminary data.</text>
</comment>
<accession>A0A5C4XFJ4</accession>
<dbReference type="EMBL" id="VDMN01000004">
    <property type="protein sequence ID" value="TNM62273.1"/>
    <property type="molecule type" value="Genomic_DNA"/>
</dbReference>
<gene>
    <name evidence="3" type="ORF">FHP24_19530</name>
</gene>
<keyword evidence="4" id="KW-1185">Reference proteome</keyword>
<proteinExistence type="predicted"/>
<sequence length="450" mass="48528">MEALVLKRIFRGLVVLLLIVAIGAGLWLYFIPPDLLRVGSGYAAKIVCSNVFIANRDPDEVLAEDVQAPGHPLLHLMRITVDREEKRVDAALLGSIAPSEAIYREGTGCTVVPVGTVVAGSDATKAEALAEADGVWPAGDKIESDESLAALLSDVALTGPGMRAVVIVKDGKISAETYGDGFSKDIPLLGWSMTKTVNTAIIGRLMMENRISADEKNLFPQWRSDGRADIRIADLLAMESGLGFNENYGAVADVTRMLFLEPDMAGFVEAVPLEADIGSRFNYSSGTAVLLSRIWMDRIGNASDALGYPWRSLFNPLGMTSAVMETDAAGTFVGSSYMYATARDWARFGLFLAHDGVWNGERLLPQGFVEAMHAPNRSSGGRYSKMQTWLPKPEAGLPSDAFVISGHDGQTIFVIPSLDLVIVRLGLTPRSQGYDAAMLVSEVVKRVRAD</sequence>
<keyword evidence="3" id="KW-0378">Hydrolase</keyword>
<evidence type="ECO:0000256" key="1">
    <source>
        <dbReference type="SAM" id="Phobius"/>
    </source>
</evidence>
<dbReference type="InterPro" id="IPR012338">
    <property type="entry name" value="Beta-lactam/transpept-like"/>
</dbReference>
<feature type="domain" description="Beta-lactamase-related" evidence="2">
    <location>
        <begin position="164"/>
        <end position="425"/>
    </location>
</feature>
<protein>
    <submittedName>
        <fullName evidence="3">Serine hydrolase</fullName>
    </submittedName>
</protein>
<dbReference type="Pfam" id="PF00144">
    <property type="entry name" value="Beta-lactamase"/>
    <property type="match status" value="1"/>
</dbReference>
<dbReference type="GO" id="GO:0016787">
    <property type="term" value="F:hydrolase activity"/>
    <property type="evidence" value="ECO:0007669"/>
    <property type="project" value="UniProtKB-KW"/>
</dbReference>
<dbReference type="PANTHER" id="PTHR43283">
    <property type="entry name" value="BETA-LACTAMASE-RELATED"/>
    <property type="match status" value="1"/>
</dbReference>
<dbReference type="OrthoDB" id="9814204at2"/>
<name>A0A5C4XFJ4_9HYPH</name>
<organism evidence="3 4">
    <name type="scientific">Aliirhizobium smilacinae</name>
    <dbReference type="NCBI Taxonomy" id="1395944"/>
    <lineage>
        <taxon>Bacteria</taxon>
        <taxon>Pseudomonadati</taxon>
        <taxon>Pseudomonadota</taxon>
        <taxon>Alphaproteobacteria</taxon>
        <taxon>Hyphomicrobiales</taxon>
        <taxon>Rhizobiaceae</taxon>
        <taxon>Aliirhizobium</taxon>
    </lineage>
</organism>
<reference evidence="3 4" key="1">
    <citation type="submission" date="2019-06" db="EMBL/GenBank/DDBJ databases">
        <title>The draft genome of Rhizobium smilacinae PTYR-5.</title>
        <authorList>
            <person name="Liu L."/>
            <person name="Li L."/>
            <person name="Zhang X."/>
        </authorList>
    </citation>
    <scope>NUCLEOTIDE SEQUENCE [LARGE SCALE GENOMIC DNA]</scope>
    <source>
        <strain evidence="3 4">PTYR-5</strain>
    </source>
</reference>
<dbReference type="AlphaFoldDB" id="A0A5C4XFJ4"/>
<dbReference type="Proteomes" id="UP000311605">
    <property type="component" value="Unassembled WGS sequence"/>
</dbReference>
<dbReference type="SUPFAM" id="SSF56601">
    <property type="entry name" value="beta-lactamase/transpeptidase-like"/>
    <property type="match status" value="1"/>
</dbReference>
<dbReference type="InterPro" id="IPR050789">
    <property type="entry name" value="Diverse_Enzym_Activities"/>
</dbReference>
<keyword evidence="1" id="KW-1133">Transmembrane helix</keyword>
<dbReference type="Gene3D" id="3.40.710.10">
    <property type="entry name" value="DD-peptidase/beta-lactamase superfamily"/>
    <property type="match status" value="1"/>
</dbReference>
<evidence type="ECO:0000259" key="2">
    <source>
        <dbReference type="Pfam" id="PF00144"/>
    </source>
</evidence>
<dbReference type="InterPro" id="IPR001466">
    <property type="entry name" value="Beta-lactam-related"/>
</dbReference>
<feature type="transmembrane region" description="Helical" evidence="1">
    <location>
        <begin position="12"/>
        <end position="30"/>
    </location>
</feature>
<dbReference type="PANTHER" id="PTHR43283:SF7">
    <property type="entry name" value="BETA-LACTAMASE-RELATED DOMAIN-CONTAINING PROTEIN"/>
    <property type="match status" value="1"/>
</dbReference>
<evidence type="ECO:0000313" key="4">
    <source>
        <dbReference type="Proteomes" id="UP000311605"/>
    </source>
</evidence>
<keyword evidence="1" id="KW-0472">Membrane</keyword>